<dbReference type="EMBL" id="JAAQYX010000045">
    <property type="protein sequence ID" value="NNB52081.1"/>
    <property type="molecule type" value="Genomic_DNA"/>
</dbReference>
<reference evidence="9" key="2">
    <citation type="submission" date="2020-03" db="EMBL/GenBank/DDBJ databases">
        <authorList>
            <person name="Maier C."/>
            <person name="Huptas C."/>
            <person name="von Neubeck M."/>
            <person name="Scherer S."/>
            <person name="Wenning M."/>
            <person name="Lucking G."/>
        </authorList>
    </citation>
    <scope>NUCLEOTIDE SEQUENCE</scope>
    <source>
        <strain evidence="9">WS 5094</strain>
    </source>
</reference>
<feature type="chain" id="PRO_5040051277" evidence="7">
    <location>
        <begin position="22"/>
        <end position="131"/>
    </location>
</feature>
<evidence type="ECO:0000313" key="9">
    <source>
        <dbReference type="EMBL" id="NNB52081.1"/>
    </source>
</evidence>
<keyword evidence="5 6" id="KW-0408">Iron</keyword>
<dbReference type="PANTHER" id="PTHR35008:SF9">
    <property type="entry name" value="CYTOCHROME C DOMAIN-CONTAINING PROTEIN"/>
    <property type="match status" value="1"/>
</dbReference>
<dbReference type="GO" id="GO:0005506">
    <property type="term" value="F:iron ion binding"/>
    <property type="evidence" value="ECO:0007669"/>
    <property type="project" value="InterPro"/>
</dbReference>
<evidence type="ECO:0000256" key="1">
    <source>
        <dbReference type="ARBA" id="ARBA00022448"/>
    </source>
</evidence>
<evidence type="ECO:0000313" key="10">
    <source>
        <dbReference type="EMBL" id="QPL33549.1"/>
    </source>
</evidence>
<dbReference type="GO" id="GO:0020037">
    <property type="term" value="F:heme binding"/>
    <property type="evidence" value="ECO:0007669"/>
    <property type="project" value="InterPro"/>
</dbReference>
<proteinExistence type="predicted"/>
<dbReference type="PRINTS" id="PR00605">
    <property type="entry name" value="CYTCHROMECIC"/>
</dbReference>
<feature type="signal peptide" evidence="7">
    <location>
        <begin position="1"/>
        <end position="21"/>
    </location>
</feature>
<sequence length="131" mass="13943">MRMTLTTAILAGVLASVPAFAEDAPILSTSGKFDQPSGEALFNQVCQGCHMADGQGSHGAGAYPALAANQKLGAKVYPVYMVTSGQGGMPGFKKYMDDQQIAEVVNYVRTHFGNHYADTVTVEDVRAVTRR</sequence>
<dbReference type="SUPFAM" id="SSF46626">
    <property type="entry name" value="Cytochrome c"/>
    <property type="match status" value="1"/>
</dbReference>
<protein>
    <submittedName>
        <fullName evidence="9">Cytochrome c</fullName>
    </submittedName>
</protein>
<dbReference type="InterPro" id="IPR051459">
    <property type="entry name" value="Cytochrome_c-type_DH"/>
</dbReference>
<dbReference type="GeneID" id="72388288"/>
<dbReference type="Proteomes" id="UP000594467">
    <property type="component" value="Chromosome"/>
</dbReference>
<evidence type="ECO:0000256" key="7">
    <source>
        <dbReference type="SAM" id="SignalP"/>
    </source>
</evidence>
<dbReference type="AlphaFoldDB" id="A0A9Q5B8T7"/>
<dbReference type="InterPro" id="IPR008168">
    <property type="entry name" value="Cyt_C_IC"/>
</dbReference>
<dbReference type="InterPro" id="IPR009056">
    <property type="entry name" value="Cyt_c-like_dom"/>
</dbReference>
<dbReference type="OrthoDB" id="5523448at2"/>
<evidence type="ECO:0000256" key="2">
    <source>
        <dbReference type="ARBA" id="ARBA00022617"/>
    </source>
</evidence>
<keyword evidence="7" id="KW-0732">Signal</keyword>
<dbReference type="Gene3D" id="1.10.760.10">
    <property type="entry name" value="Cytochrome c-like domain"/>
    <property type="match status" value="1"/>
</dbReference>
<evidence type="ECO:0000313" key="11">
    <source>
        <dbReference type="Proteomes" id="UP000564604"/>
    </source>
</evidence>
<keyword evidence="3 6" id="KW-0479">Metal-binding</keyword>
<dbReference type="Proteomes" id="UP000564604">
    <property type="component" value="Unassembled WGS sequence"/>
</dbReference>
<dbReference type="GO" id="GO:0009055">
    <property type="term" value="F:electron transfer activity"/>
    <property type="evidence" value="ECO:0007669"/>
    <property type="project" value="InterPro"/>
</dbReference>
<evidence type="ECO:0000256" key="6">
    <source>
        <dbReference type="PROSITE-ProRule" id="PRU00433"/>
    </source>
</evidence>
<evidence type="ECO:0000259" key="8">
    <source>
        <dbReference type="PROSITE" id="PS51007"/>
    </source>
</evidence>
<evidence type="ECO:0000256" key="5">
    <source>
        <dbReference type="ARBA" id="ARBA00023004"/>
    </source>
</evidence>
<feature type="domain" description="Cytochrome c" evidence="8">
    <location>
        <begin position="33"/>
        <end position="112"/>
    </location>
</feature>
<keyword evidence="4" id="KW-0249">Electron transport</keyword>
<keyword evidence="2 6" id="KW-0349">Heme</keyword>
<dbReference type="PROSITE" id="PS51007">
    <property type="entry name" value="CYTC"/>
    <property type="match status" value="1"/>
</dbReference>
<keyword evidence="1" id="KW-0813">Transport</keyword>
<accession>A0A9Q5B8T7</accession>
<dbReference type="PANTHER" id="PTHR35008">
    <property type="entry name" value="BLL4482 PROTEIN-RELATED"/>
    <property type="match status" value="1"/>
</dbReference>
<evidence type="ECO:0000313" key="12">
    <source>
        <dbReference type="Proteomes" id="UP000594467"/>
    </source>
</evidence>
<organism evidence="9 11">
    <name type="scientific">Pseudomonas fragi</name>
    <dbReference type="NCBI Taxonomy" id="296"/>
    <lineage>
        <taxon>Bacteria</taxon>
        <taxon>Pseudomonadati</taxon>
        <taxon>Pseudomonadota</taxon>
        <taxon>Gammaproteobacteria</taxon>
        <taxon>Pseudomonadales</taxon>
        <taxon>Pseudomonadaceae</taxon>
        <taxon>Pseudomonas</taxon>
    </lineage>
</organism>
<dbReference type="RefSeq" id="WP_029611456.1">
    <property type="nucleotide sequence ID" value="NZ_CAUQAK010000023.1"/>
</dbReference>
<evidence type="ECO:0000256" key="4">
    <source>
        <dbReference type="ARBA" id="ARBA00022982"/>
    </source>
</evidence>
<dbReference type="InterPro" id="IPR036909">
    <property type="entry name" value="Cyt_c-like_dom_sf"/>
</dbReference>
<reference evidence="10 12" key="3">
    <citation type="submission" date="2020-11" db="EMBL/GenBank/DDBJ databases">
        <title>The Complete Genome of Pseudomonas fragi A13BB.</title>
        <authorList>
            <person name="Awolope O.K."/>
            <person name="O'Driscoll N.H."/>
            <person name="Di Salvo A."/>
            <person name="Lamb A.J."/>
        </authorList>
    </citation>
    <scope>NUCLEOTIDE SEQUENCE [LARGE SCALE GENOMIC DNA]</scope>
    <source>
        <strain evidence="10 12">A13BB</strain>
    </source>
</reference>
<dbReference type="EMBL" id="CP065202">
    <property type="protein sequence ID" value="QPL33549.1"/>
    <property type="molecule type" value="Genomic_DNA"/>
</dbReference>
<name>A0A9Q5B8T7_PSEFR</name>
<reference evidence="9 11" key="1">
    <citation type="journal article" date="2020" name="Front. Microbiol.">
        <title>Genetic Organization of the aprX-lipA2 Operon Affects the Proteolytic Potential of Pseudomonas Species in Milk.</title>
        <authorList>
            <person name="Maier C."/>
            <person name="Huptas C."/>
            <person name="von Neubeck M."/>
            <person name="Scherer S."/>
            <person name="Wenning M."/>
            <person name="Lucking G."/>
        </authorList>
    </citation>
    <scope>NUCLEOTIDE SEQUENCE [LARGE SCALE GENOMIC DNA]</scope>
    <source>
        <strain evidence="9 11">WS 5094</strain>
    </source>
</reference>
<evidence type="ECO:0000256" key="3">
    <source>
        <dbReference type="ARBA" id="ARBA00022723"/>
    </source>
</evidence>
<dbReference type="Pfam" id="PF13442">
    <property type="entry name" value="Cytochrome_CBB3"/>
    <property type="match status" value="1"/>
</dbReference>
<gene>
    <name evidence="9" type="ORF">HBN89_22910</name>
    <name evidence="10" type="ORF">I5R27_10865</name>
</gene>